<feature type="compositionally biased region" description="Basic residues" evidence="1">
    <location>
        <begin position="1"/>
        <end position="10"/>
    </location>
</feature>
<organism evidence="2 3">
    <name type="scientific">Actinidia chinensis var. chinensis</name>
    <name type="common">Chinese soft-hair kiwi</name>
    <dbReference type="NCBI Taxonomy" id="1590841"/>
    <lineage>
        <taxon>Eukaryota</taxon>
        <taxon>Viridiplantae</taxon>
        <taxon>Streptophyta</taxon>
        <taxon>Embryophyta</taxon>
        <taxon>Tracheophyta</taxon>
        <taxon>Spermatophyta</taxon>
        <taxon>Magnoliopsida</taxon>
        <taxon>eudicotyledons</taxon>
        <taxon>Gunneridae</taxon>
        <taxon>Pentapetalae</taxon>
        <taxon>asterids</taxon>
        <taxon>Ericales</taxon>
        <taxon>Actinidiaceae</taxon>
        <taxon>Actinidia</taxon>
    </lineage>
</organism>
<evidence type="ECO:0000256" key="1">
    <source>
        <dbReference type="SAM" id="MobiDB-lite"/>
    </source>
</evidence>
<feature type="compositionally biased region" description="Basic residues" evidence="1">
    <location>
        <begin position="31"/>
        <end position="45"/>
    </location>
</feature>
<proteinExistence type="predicted"/>
<comment type="caution">
    <text evidence="2">The sequence shown here is derived from an EMBL/GenBank/DDBJ whole genome shotgun (WGS) entry which is preliminary data.</text>
</comment>
<dbReference type="Gramene" id="PSR88320">
    <property type="protein sequence ID" value="PSR88320"/>
    <property type="gene ID" value="CEY00_Acc31366"/>
</dbReference>
<dbReference type="Proteomes" id="UP000241394">
    <property type="component" value="Chromosome LG27"/>
</dbReference>
<name>A0A2R6PBI0_ACTCC</name>
<feature type="region of interest" description="Disordered" evidence="1">
    <location>
        <begin position="1"/>
        <end position="45"/>
    </location>
</feature>
<reference evidence="2 3" key="1">
    <citation type="submission" date="2017-07" db="EMBL/GenBank/DDBJ databases">
        <title>An improved, manually edited Actinidia chinensis var. chinensis (kiwifruit) genome highlights the challenges associated with draft genomes and gene prediction in plants.</title>
        <authorList>
            <person name="Pilkington S."/>
            <person name="Crowhurst R."/>
            <person name="Hilario E."/>
            <person name="Nardozza S."/>
            <person name="Fraser L."/>
            <person name="Peng Y."/>
            <person name="Gunaseelan K."/>
            <person name="Simpson R."/>
            <person name="Tahir J."/>
            <person name="Deroles S."/>
            <person name="Templeton K."/>
            <person name="Luo Z."/>
            <person name="Davy M."/>
            <person name="Cheng C."/>
            <person name="Mcneilage M."/>
            <person name="Scaglione D."/>
            <person name="Liu Y."/>
            <person name="Zhang Q."/>
            <person name="Datson P."/>
            <person name="De Silva N."/>
            <person name="Gardiner S."/>
            <person name="Bassett H."/>
            <person name="Chagne D."/>
            <person name="Mccallum J."/>
            <person name="Dzierzon H."/>
            <person name="Deng C."/>
            <person name="Wang Y.-Y."/>
            <person name="Barron N."/>
            <person name="Manako K."/>
            <person name="Bowen J."/>
            <person name="Foster T."/>
            <person name="Erridge Z."/>
            <person name="Tiffin H."/>
            <person name="Waite C."/>
            <person name="Davies K."/>
            <person name="Grierson E."/>
            <person name="Laing W."/>
            <person name="Kirk R."/>
            <person name="Chen X."/>
            <person name="Wood M."/>
            <person name="Montefiori M."/>
            <person name="Brummell D."/>
            <person name="Schwinn K."/>
            <person name="Catanach A."/>
            <person name="Fullerton C."/>
            <person name="Li D."/>
            <person name="Meiyalaghan S."/>
            <person name="Nieuwenhuizen N."/>
            <person name="Read N."/>
            <person name="Prakash R."/>
            <person name="Hunter D."/>
            <person name="Zhang H."/>
            <person name="Mckenzie M."/>
            <person name="Knabel M."/>
            <person name="Harris A."/>
            <person name="Allan A."/>
            <person name="Chen A."/>
            <person name="Janssen B."/>
            <person name="Plunkett B."/>
            <person name="Dwamena C."/>
            <person name="Voogd C."/>
            <person name="Leif D."/>
            <person name="Lafferty D."/>
            <person name="Souleyre E."/>
            <person name="Varkonyi-Gasic E."/>
            <person name="Gambi F."/>
            <person name="Hanley J."/>
            <person name="Yao J.-L."/>
            <person name="Cheung J."/>
            <person name="David K."/>
            <person name="Warren B."/>
            <person name="Marsh K."/>
            <person name="Snowden K."/>
            <person name="Lin-Wang K."/>
            <person name="Brian L."/>
            <person name="Martinez-Sanchez M."/>
            <person name="Wang M."/>
            <person name="Ileperuma N."/>
            <person name="Macnee N."/>
            <person name="Campin R."/>
            <person name="Mcatee P."/>
            <person name="Drummond R."/>
            <person name="Espley R."/>
            <person name="Ireland H."/>
            <person name="Wu R."/>
            <person name="Atkinson R."/>
            <person name="Karunairetnam S."/>
            <person name="Bulley S."/>
            <person name="Chunkath S."/>
            <person name="Hanley Z."/>
            <person name="Storey R."/>
            <person name="Thrimawithana A."/>
            <person name="Thomson S."/>
            <person name="David C."/>
            <person name="Testolin R."/>
        </authorList>
    </citation>
    <scope>NUCLEOTIDE SEQUENCE [LARGE SCALE GENOMIC DNA]</scope>
    <source>
        <strain evidence="3">cv. Red5</strain>
        <tissue evidence="2">Young leaf</tissue>
    </source>
</reference>
<sequence>MKGRKSKAKTKKIETKLSVKKRDAGSEKARNKSMKKGKLANKPNKPKRLANAFFVFMFSIPQHSKEKVSMISQPLQMTSY</sequence>
<reference evidence="3" key="2">
    <citation type="journal article" date="2018" name="BMC Genomics">
        <title>A manually annotated Actinidia chinensis var. chinensis (kiwifruit) genome highlights the challenges associated with draft genomes and gene prediction in plants.</title>
        <authorList>
            <person name="Pilkington S.M."/>
            <person name="Crowhurst R."/>
            <person name="Hilario E."/>
            <person name="Nardozza S."/>
            <person name="Fraser L."/>
            <person name="Peng Y."/>
            <person name="Gunaseelan K."/>
            <person name="Simpson R."/>
            <person name="Tahir J."/>
            <person name="Deroles S.C."/>
            <person name="Templeton K."/>
            <person name="Luo Z."/>
            <person name="Davy M."/>
            <person name="Cheng C."/>
            <person name="McNeilage M."/>
            <person name="Scaglione D."/>
            <person name="Liu Y."/>
            <person name="Zhang Q."/>
            <person name="Datson P."/>
            <person name="De Silva N."/>
            <person name="Gardiner S.E."/>
            <person name="Bassett H."/>
            <person name="Chagne D."/>
            <person name="McCallum J."/>
            <person name="Dzierzon H."/>
            <person name="Deng C."/>
            <person name="Wang Y.Y."/>
            <person name="Barron L."/>
            <person name="Manako K."/>
            <person name="Bowen J."/>
            <person name="Foster T.M."/>
            <person name="Erridge Z.A."/>
            <person name="Tiffin H."/>
            <person name="Waite C.N."/>
            <person name="Davies K.M."/>
            <person name="Grierson E.P."/>
            <person name="Laing W.A."/>
            <person name="Kirk R."/>
            <person name="Chen X."/>
            <person name="Wood M."/>
            <person name="Montefiori M."/>
            <person name="Brummell D.A."/>
            <person name="Schwinn K.E."/>
            <person name="Catanach A."/>
            <person name="Fullerton C."/>
            <person name="Li D."/>
            <person name="Meiyalaghan S."/>
            <person name="Nieuwenhuizen N."/>
            <person name="Read N."/>
            <person name="Prakash R."/>
            <person name="Hunter D."/>
            <person name="Zhang H."/>
            <person name="McKenzie M."/>
            <person name="Knabel M."/>
            <person name="Harris A."/>
            <person name="Allan A.C."/>
            <person name="Gleave A."/>
            <person name="Chen A."/>
            <person name="Janssen B.J."/>
            <person name="Plunkett B."/>
            <person name="Ampomah-Dwamena C."/>
            <person name="Voogd C."/>
            <person name="Leif D."/>
            <person name="Lafferty D."/>
            <person name="Souleyre E.J.F."/>
            <person name="Varkonyi-Gasic E."/>
            <person name="Gambi F."/>
            <person name="Hanley J."/>
            <person name="Yao J.L."/>
            <person name="Cheung J."/>
            <person name="David K.M."/>
            <person name="Warren B."/>
            <person name="Marsh K."/>
            <person name="Snowden K.C."/>
            <person name="Lin-Wang K."/>
            <person name="Brian L."/>
            <person name="Martinez-Sanchez M."/>
            <person name="Wang M."/>
            <person name="Ileperuma N."/>
            <person name="Macnee N."/>
            <person name="Campin R."/>
            <person name="McAtee P."/>
            <person name="Drummond R.S.M."/>
            <person name="Espley R.V."/>
            <person name="Ireland H.S."/>
            <person name="Wu R."/>
            <person name="Atkinson R.G."/>
            <person name="Karunairetnam S."/>
            <person name="Bulley S."/>
            <person name="Chunkath S."/>
            <person name="Hanley Z."/>
            <person name="Storey R."/>
            <person name="Thrimawithana A.H."/>
            <person name="Thomson S."/>
            <person name="David C."/>
            <person name="Testolin R."/>
            <person name="Huang H."/>
            <person name="Hellens R.P."/>
            <person name="Schaffer R.J."/>
        </authorList>
    </citation>
    <scope>NUCLEOTIDE SEQUENCE [LARGE SCALE GENOMIC DNA]</scope>
    <source>
        <strain evidence="3">cv. Red5</strain>
    </source>
</reference>
<accession>A0A2R6PBI0</accession>
<feature type="compositionally biased region" description="Basic and acidic residues" evidence="1">
    <location>
        <begin position="11"/>
        <end position="30"/>
    </location>
</feature>
<protein>
    <submittedName>
        <fullName evidence="2">HMG1/2-like protein</fullName>
    </submittedName>
</protein>
<gene>
    <name evidence="2" type="ORF">CEY00_Acc31366</name>
</gene>
<dbReference type="InParanoid" id="A0A2R6PBI0"/>
<dbReference type="EMBL" id="NKQK01000027">
    <property type="protein sequence ID" value="PSR88320.1"/>
    <property type="molecule type" value="Genomic_DNA"/>
</dbReference>
<evidence type="ECO:0000313" key="3">
    <source>
        <dbReference type="Proteomes" id="UP000241394"/>
    </source>
</evidence>
<evidence type="ECO:0000313" key="2">
    <source>
        <dbReference type="EMBL" id="PSR88320.1"/>
    </source>
</evidence>
<dbReference type="AlphaFoldDB" id="A0A2R6PBI0"/>
<keyword evidence="3" id="KW-1185">Reference proteome</keyword>